<evidence type="ECO:0000313" key="2">
    <source>
        <dbReference type="EMBL" id="CAE7543121.1"/>
    </source>
</evidence>
<protein>
    <submittedName>
        <fullName evidence="2">Uncharacterized protein</fullName>
    </submittedName>
</protein>
<accession>A0A812TPN6</accession>
<evidence type="ECO:0000256" key="1">
    <source>
        <dbReference type="SAM" id="Phobius"/>
    </source>
</evidence>
<sequence length="49" mass="5074">MANGGSGTEFMLFGFAFAGCVAVIVMHVMTNWPLVKGNRTAAASTHQGS</sequence>
<keyword evidence="1" id="KW-1133">Transmembrane helix</keyword>
<dbReference type="EMBL" id="CAJNDS010002607">
    <property type="protein sequence ID" value="CAE7543121.1"/>
    <property type="molecule type" value="Genomic_DNA"/>
</dbReference>
<evidence type="ECO:0000313" key="3">
    <source>
        <dbReference type="Proteomes" id="UP000604046"/>
    </source>
</evidence>
<keyword evidence="1" id="KW-0812">Transmembrane</keyword>
<reference evidence="2" key="1">
    <citation type="submission" date="2021-02" db="EMBL/GenBank/DDBJ databases">
        <authorList>
            <person name="Dougan E. K."/>
            <person name="Rhodes N."/>
            <person name="Thang M."/>
            <person name="Chan C."/>
        </authorList>
    </citation>
    <scope>NUCLEOTIDE SEQUENCE</scope>
</reference>
<organism evidence="2 3">
    <name type="scientific">Symbiodinium natans</name>
    <dbReference type="NCBI Taxonomy" id="878477"/>
    <lineage>
        <taxon>Eukaryota</taxon>
        <taxon>Sar</taxon>
        <taxon>Alveolata</taxon>
        <taxon>Dinophyceae</taxon>
        <taxon>Suessiales</taxon>
        <taxon>Symbiodiniaceae</taxon>
        <taxon>Symbiodinium</taxon>
    </lineage>
</organism>
<gene>
    <name evidence="2" type="ORF">SNAT2548_LOCUS30455</name>
</gene>
<dbReference type="AlphaFoldDB" id="A0A812TPN6"/>
<name>A0A812TPN6_9DINO</name>
<proteinExistence type="predicted"/>
<dbReference type="Proteomes" id="UP000604046">
    <property type="component" value="Unassembled WGS sequence"/>
</dbReference>
<comment type="caution">
    <text evidence="2">The sequence shown here is derived from an EMBL/GenBank/DDBJ whole genome shotgun (WGS) entry which is preliminary data.</text>
</comment>
<feature type="transmembrane region" description="Helical" evidence="1">
    <location>
        <begin position="12"/>
        <end position="29"/>
    </location>
</feature>
<keyword evidence="3" id="KW-1185">Reference proteome</keyword>
<keyword evidence="1" id="KW-0472">Membrane</keyword>